<keyword evidence="8" id="KW-0769">Symport</keyword>
<dbReference type="InterPro" id="IPR001463">
    <property type="entry name" value="Na/Ala_symport"/>
</dbReference>
<reference evidence="10" key="1">
    <citation type="submission" date="2017-04" db="EMBL/GenBank/DDBJ databases">
        <title>Function of individual gut microbiota members based on whole genome sequencing of pure cultures obtained from chicken caecum.</title>
        <authorList>
            <person name="Medvecky M."/>
            <person name="Cejkova D."/>
            <person name="Polansky O."/>
            <person name="Karasova D."/>
            <person name="Kubasova T."/>
            <person name="Cizek A."/>
            <person name="Rychlik I."/>
        </authorList>
    </citation>
    <scope>NUCLEOTIDE SEQUENCE [LARGE SCALE GENOMIC DNA]</scope>
    <source>
        <strain evidence="10">An180</strain>
    </source>
</reference>
<proteinExistence type="inferred from homology"/>
<feature type="transmembrane region" description="Helical" evidence="8">
    <location>
        <begin position="337"/>
        <end position="363"/>
    </location>
</feature>
<keyword evidence="4 8" id="KW-1003">Cell membrane</keyword>
<evidence type="ECO:0000256" key="5">
    <source>
        <dbReference type="ARBA" id="ARBA00022692"/>
    </source>
</evidence>
<dbReference type="PANTHER" id="PTHR30330:SF3">
    <property type="entry name" value="TRANSCRIPTIONAL REGULATOR, LRP FAMILY"/>
    <property type="match status" value="1"/>
</dbReference>
<dbReference type="GO" id="GO:0005283">
    <property type="term" value="F:amino acid:sodium symporter activity"/>
    <property type="evidence" value="ECO:0007669"/>
    <property type="project" value="InterPro"/>
</dbReference>
<evidence type="ECO:0000256" key="1">
    <source>
        <dbReference type="ARBA" id="ARBA00004651"/>
    </source>
</evidence>
<accession>A0A1Y4LB97</accession>
<protein>
    <recommendedName>
        <fullName evidence="11">Sodium:alanine symporter family protein</fullName>
    </recommendedName>
</protein>
<evidence type="ECO:0000256" key="3">
    <source>
        <dbReference type="ARBA" id="ARBA00022448"/>
    </source>
</evidence>
<dbReference type="NCBIfam" id="TIGR00835">
    <property type="entry name" value="agcS"/>
    <property type="match status" value="1"/>
</dbReference>
<gene>
    <name evidence="9" type="ORF">B5F17_02020</name>
</gene>
<feature type="transmembrane region" description="Helical" evidence="8">
    <location>
        <begin position="375"/>
        <end position="397"/>
    </location>
</feature>
<feature type="transmembrane region" description="Helical" evidence="8">
    <location>
        <begin position="12"/>
        <end position="29"/>
    </location>
</feature>
<evidence type="ECO:0000256" key="2">
    <source>
        <dbReference type="ARBA" id="ARBA00009261"/>
    </source>
</evidence>
<dbReference type="Proteomes" id="UP000195897">
    <property type="component" value="Unassembled WGS sequence"/>
</dbReference>
<dbReference type="EMBL" id="NFKK01000002">
    <property type="protein sequence ID" value="OUP54008.1"/>
    <property type="molecule type" value="Genomic_DNA"/>
</dbReference>
<dbReference type="Pfam" id="PF01235">
    <property type="entry name" value="Na_Ala_symp"/>
    <property type="match status" value="1"/>
</dbReference>
<dbReference type="AlphaFoldDB" id="A0A1Y4LB97"/>
<keyword evidence="5 8" id="KW-0812">Transmembrane</keyword>
<feature type="transmembrane region" description="Helical" evidence="8">
    <location>
        <begin position="295"/>
        <end position="317"/>
    </location>
</feature>
<dbReference type="PRINTS" id="PR00175">
    <property type="entry name" value="NAALASMPORT"/>
</dbReference>
<feature type="transmembrane region" description="Helical" evidence="8">
    <location>
        <begin position="88"/>
        <end position="110"/>
    </location>
</feature>
<evidence type="ECO:0000256" key="6">
    <source>
        <dbReference type="ARBA" id="ARBA00022989"/>
    </source>
</evidence>
<dbReference type="Gene3D" id="1.20.1740.10">
    <property type="entry name" value="Amino acid/polyamine transporter I"/>
    <property type="match status" value="1"/>
</dbReference>
<evidence type="ECO:0000256" key="4">
    <source>
        <dbReference type="ARBA" id="ARBA00022475"/>
    </source>
</evidence>
<evidence type="ECO:0000313" key="10">
    <source>
        <dbReference type="Proteomes" id="UP000195897"/>
    </source>
</evidence>
<organism evidence="9 10">
    <name type="scientific">Butyricicoccus pullicaecorum</name>
    <dbReference type="NCBI Taxonomy" id="501571"/>
    <lineage>
        <taxon>Bacteria</taxon>
        <taxon>Bacillati</taxon>
        <taxon>Bacillota</taxon>
        <taxon>Clostridia</taxon>
        <taxon>Eubacteriales</taxon>
        <taxon>Butyricicoccaceae</taxon>
        <taxon>Butyricicoccus</taxon>
    </lineage>
</organism>
<dbReference type="GO" id="GO:0005886">
    <property type="term" value="C:plasma membrane"/>
    <property type="evidence" value="ECO:0007669"/>
    <property type="project" value="UniProtKB-SubCell"/>
</dbReference>
<evidence type="ECO:0000313" key="9">
    <source>
        <dbReference type="EMBL" id="OUP54008.1"/>
    </source>
</evidence>
<keyword evidence="6 8" id="KW-1133">Transmembrane helix</keyword>
<feature type="transmembrane region" description="Helical" evidence="8">
    <location>
        <begin position="199"/>
        <end position="218"/>
    </location>
</feature>
<keyword evidence="7 8" id="KW-0472">Membrane</keyword>
<evidence type="ECO:0008006" key="11">
    <source>
        <dbReference type="Google" id="ProtNLM"/>
    </source>
</evidence>
<feature type="transmembrane region" description="Helical" evidence="8">
    <location>
        <begin position="167"/>
        <end position="187"/>
    </location>
</feature>
<name>A0A1Y4LB97_9FIRM</name>
<comment type="similarity">
    <text evidence="2 8">Belongs to the alanine or glycine:cation symporter (AGCS) (TC 2.A.25) family.</text>
</comment>
<feature type="transmembrane region" description="Helical" evidence="8">
    <location>
        <begin position="224"/>
        <end position="251"/>
    </location>
</feature>
<feature type="transmembrane region" description="Helical" evidence="8">
    <location>
        <begin position="131"/>
        <end position="155"/>
    </location>
</feature>
<sequence>MEWILKLRYTLWGPFTVVLIAATGLLLTLRTRGVQFWCVGQLLRPSSTRRQDGITPFQALCTSLGGTLGVGNLAGVASALTLGGPGAVFWMLVAAFLGMATKYSELVLAVKYRIHTPEPLGGPMVYLSRGAGLPGLAKVFAICCVISALGTGAAAQGSAIAEALAPIVPLHRGLIALSVSLFLLPILRGGGKRIARASAVLVPIMTVSYLVAGGWVLITHASEIPSALALIVSSAMEPLSCGGGLIGLLTARTISDGFAKGIFSNEAGMGSAPIAHGSSDCESPCAEGMLGAVEVFVDTCVVCLLTALVLLTTGAWQSGADGLTMTTRAFATVLGDAAPWFIGITVVFLAVSTVLGWSFYGLACLKWLGARPALLSLYPVGIVCSAALAGCVPLTALLLVTDISAACMSFPNLIGLWTLSGEVSAETRRFLARRK</sequence>
<keyword evidence="3 8" id="KW-0813">Transport</keyword>
<feature type="transmembrane region" description="Helical" evidence="8">
    <location>
        <begin position="59"/>
        <end position="82"/>
    </location>
</feature>
<evidence type="ECO:0000256" key="7">
    <source>
        <dbReference type="ARBA" id="ARBA00023136"/>
    </source>
</evidence>
<comment type="caution">
    <text evidence="9">The sequence shown here is derived from an EMBL/GenBank/DDBJ whole genome shotgun (WGS) entry which is preliminary data.</text>
</comment>
<comment type="subcellular location">
    <subcellularLocation>
        <location evidence="1 8">Cell membrane</location>
        <topology evidence="1 8">Multi-pass membrane protein</topology>
    </subcellularLocation>
</comment>
<evidence type="ECO:0000256" key="8">
    <source>
        <dbReference type="RuleBase" id="RU363064"/>
    </source>
</evidence>
<dbReference type="PANTHER" id="PTHR30330">
    <property type="entry name" value="AGSS FAMILY TRANSPORTER, SODIUM-ALANINE"/>
    <property type="match status" value="1"/>
</dbReference>